<sequence length="506" mass="55077">MSNVKSASVYEADEAVASHPAESQDGSLIQYTSQQEARVVRKMDLKLMTLFFVLYMLAFLDRGNIGNAKIAGLQTDLGLNNGSGFNSYQWLVNIFYVTYIVFEFGVLLWKIFPPHIVGTIVVFGWGLMATVQAGVQNWGGLMALRFLLGAFEACYGPGIIYLLSFFYLRKEIGFRCGIFASAAPLASTFAGALAYGITSGHAHLANWRLLFLVEGLPTIAMALVAFFFIPDSPEKARFLTEDEKDIVRARVMRQVGTNADARIGGFKLKDVIPFIMDPKAWLCAFMYFCGNVTYGSLPIFLPTILQDMGYTAINAQGLSAPPSFLAFLCALVTTWIADKTQQRCFVIAFTSTIGAIGYVVLATVETVGVRYFATFLASAGVFSTIPNILGLTLNNQGSDARRGMSIVLINLIGQCGPFVGNSVFGANTAPRYVKGMSVCAAFMFFSAILALGQRVLLSWENSKLDSQYGPAIGNNGDGMRMDNQAPGAEAKEAATENYGPNFRYVL</sequence>
<organism evidence="1 2">
    <name type="scientific">Hypoxylon rubiginosum</name>
    <dbReference type="NCBI Taxonomy" id="110542"/>
    <lineage>
        <taxon>Eukaryota</taxon>
        <taxon>Fungi</taxon>
        <taxon>Dikarya</taxon>
        <taxon>Ascomycota</taxon>
        <taxon>Pezizomycotina</taxon>
        <taxon>Sordariomycetes</taxon>
        <taxon>Xylariomycetidae</taxon>
        <taxon>Xylariales</taxon>
        <taxon>Hypoxylaceae</taxon>
        <taxon>Hypoxylon</taxon>
    </lineage>
</organism>
<proteinExistence type="predicted"/>
<evidence type="ECO:0000313" key="2">
    <source>
        <dbReference type="Proteomes" id="UP001497680"/>
    </source>
</evidence>
<dbReference type="EMBL" id="MU394332">
    <property type="protein sequence ID" value="KAI6084816.1"/>
    <property type="molecule type" value="Genomic_DNA"/>
</dbReference>
<accession>A0ACC0CWW9</accession>
<evidence type="ECO:0000313" key="1">
    <source>
        <dbReference type="EMBL" id="KAI6084816.1"/>
    </source>
</evidence>
<dbReference type="Proteomes" id="UP001497680">
    <property type="component" value="Unassembled WGS sequence"/>
</dbReference>
<comment type="caution">
    <text evidence="1">The sequence shown here is derived from an EMBL/GenBank/DDBJ whole genome shotgun (WGS) entry which is preliminary data.</text>
</comment>
<gene>
    <name evidence="1" type="ORF">F4821DRAFT_242018</name>
</gene>
<protein>
    <submittedName>
        <fullName evidence="1">MFS general substrate transporter</fullName>
    </submittedName>
</protein>
<reference evidence="1 2" key="1">
    <citation type="journal article" date="2022" name="New Phytol.">
        <title>Ecological generalism drives hyperdiversity of secondary metabolite gene clusters in xylarialean endophytes.</title>
        <authorList>
            <person name="Franco M.E.E."/>
            <person name="Wisecaver J.H."/>
            <person name="Arnold A.E."/>
            <person name="Ju Y.M."/>
            <person name="Slot J.C."/>
            <person name="Ahrendt S."/>
            <person name="Moore L.P."/>
            <person name="Eastman K.E."/>
            <person name="Scott K."/>
            <person name="Konkel Z."/>
            <person name="Mondo S.J."/>
            <person name="Kuo A."/>
            <person name="Hayes R.D."/>
            <person name="Haridas S."/>
            <person name="Andreopoulos B."/>
            <person name="Riley R."/>
            <person name="LaButti K."/>
            <person name="Pangilinan J."/>
            <person name="Lipzen A."/>
            <person name="Amirebrahimi M."/>
            <person name="Yan J."/>
            <person name="Adam C."/>
            <person name="Keymanesh K."/>
            <person name="Ng V."/>
            <person name="Louie K."/>
            <person name="Northen T."/>
            <person name="Drula E."/>
            <person name="Henrissat B."/>
            <person name="Hsieh H.M."/>
            <person name="Youens-Clark K."/>
            <person name="Lutzoni F."/>
            <person name="Miadlikowska J."/>
            <person name="Eastwood D.C."/>
            <person name="Hamelin R.C."/>
            <person name="Grigoriev I.V."/>
            <person name="U'Ren J.M."/>
        </authorList>
    </citation>
    <scope>NUCLEOTIDE SEQUENCE [LARGE SCALE GENOMIC DNA]</scope>
    <source>
        <strain evidence="1 2">ER1909</strain>
    </source>
</reference>
<keyword evidence="2" id="KW-1185">Reference proteome</keyword>
<name>A0ACC0CWW9_9PEZI</name>